<dbReference type="Proteomes" id="UP000038010">
    <property type="component" value="Unassembled WGS sequence"/>
</dbReference>
<evidence type="ECO:0000256" key="1">
    <source>
        <dbReference type="SAM" id="SignalP"/>
    </source>
</evidence>
<feature type="signal peptide" evidence="1">
    <location>
        <begin position="1"/>
        <end position="18"/>
    </location>
</feature>
<name>A0A0N1P011_9EURO</name>
<dbReference type="Gene3D" id="3.40.50.1820">
    <property type="entry name" value="alpha/beta hydrolase"/>
    <property type="match status" value="1"/>
</dbReference>
<dbReference type="OrthoDB" id="190201at2759"/>
<evidence type="ECO:0000313" key="3">
    <source>
        <dbReference type="EMBL" id="KPI41496.1"/>
    </source>
</evidence>
<dbReference type="InterPro" id="IPR029058">
    <property type="entry name" value="AB_hydrolase_fold"/>
</dbReference>
<reference evidence="3 4" key="1">
    <citation type="submission" date="2015-06" db="EMBL/GenBank/DDBJ databases">
        <title>Draft genome of the ant-associated black yeast Phialophora attae CBS 131958.</title>
        <authorList>
            <person name="Moreno L.F."/>
            <person name="Stielow B.J."/>
            <person name="de Hoog S."/>
            <person name="Vicente V.A."/>
            <person name="Weiss V.A."/>
            <person name="de Vries M."/>
            <person name="Cruz L.M."/>
            <person name="Souza E.M."/>
        </authorList>
    </citation>
    <scope>NUCLEOTIDE SEQUENCE [LARGE SCALE GENOMIC DNA]</scope>
    <source>
        <strain evidence="3 4">CBS 131958</strain>
    </source>
</reference>
<protein>
    <recommendedName>
        <fullName evidence="2">AB hydrolase-1 domain-containing protein</fullName>
    </recommendedName>
</protein>
<sequence>MHISRTLIASLAVASASAEPIKGKSYECHEFLVDISINSTSIVLPVPPIANEYQAVNYGQSLLTPLKALPPPPQTAPLVKTFQISGDLCVPKKPGPKAGTLQILTHGLGYNRTYWDFYLPGSSDTSFSHVHAATAAGYSLPQAQILISLTQMAREGKIPGMKSPPKQIINVGHSFGSQLTVGMAALAPDVSDAIVLTGINGDTSAIASVLGTSWFRLANKFEPERFPKQTYSNGWLTWATEAENQFSFFWFPNFKPEVLATAEAVKHPFTLGEIFGGGLLPQQAPAFKKPVLYLASEHDAVCRFDCSSDFDADGPAYARFNGTDDIEVFMVPGAGHALPLHTNITVGYEALDAWIQKRFPSK</sequence>
<comment type="caution">
    <text evidence="3">The sequence shown here is derived from an EMBL/GenBank/DDBJ whole genome shotgun (WGS) entry which is preliminary data.</text>
</comment>
<evidence type="ECO:0000313" key="4">
    <source>
        <dbReference type="Proteomes" id="UP000038010"/>
    </source>
</evidence>
<dbReference type="RefSeq" id="XP_018001459.1">
    <property type="nucleotide sequence ID" value="XM_018149880.1"/>
</dbReference>
<dbReference type="GeneID" id="28741760"/>
<dbReference type="Pfam" id="PF12697">
    <property type="entry name" value="Abhydrolase_6"/>
    <property type="match status" value="1"/>
</dbReference>
<accession>A0A0N1P011</accession>
<feature type="domain" description="AB hydrolase-1" evidence="2">
    <location>
        <begin position="103"/>
        <end position="340"/>
    </location>
</feature>
<organism evidence="3 4">
    <name type="scientific">Cyphellophora attinorum</name>
    <dbReference type="NCBI Taxonomy" id="1664694"/>
    <lineage>
        <taxon>Eukaryota</taxon>
        <taxon>Fungi</taxon>
        <taxon>Dikarya</taxon>
        <taxon>Ascomycota</taxon>
        <taxon>Pezizomycotina</taxon>
        <taxon>Eurotiomycetes</taxon>
        <taxon>Chaetothyriomycetidae</taxon>
        <taxon>Chaetothyriales</taxon>
        <taxon>Cyphellophoraceae</taxon>
        <taxon>Cyphellophora</taxon>
    </lineage>
</organism>
<keyword evidence="1" id="KW-0732">Signal</keyword>
<gene>
    <name evidence="3" type="ORF">AB675_9354</name>
</gene>
<feature type="chain" id="PRO_5005879483" description="AB hydrolase-1 domain-containing protein" evidence="1">
    <location>
        <begin position="19"/>
        <end position="362"/>
    </location>
</feature>
<dbReference type="InterPro" id="IPR000073">
    <property type="entry name" value="AB_hydrolase_1"/>
</dbReference>
<dbReference type="EMBL" id="LFJN01000009">
    <property type="protein sequence ID" value="KPI41496.1"/>
    <property type="molecule type" value="Genomic_DNA"/>
</dbReference>
<proteinExistence type="predicted"/>
<dbReference type="SUPFAM" id="SSF53474">
    <property type="entry name" value="alpha/beta-Hydrolases"/>
    <property type="match status" value="1"/>
</dbReference>
<dbReference type="VEuPathDB" id="FungiDB:AB675_9354"/>
<evidence type="ECO:0000259" key="2">
    <source>
        <dbReference type="Pfam" id="PF12697"/>
    </source>
</evidence>
<keyword evidence="4" id="KW-1185">Reference proteome</keyword>
<dbReference type="AlphaFoldDB" id="A0A0N1P011"/>